<comment type="caution">
    <text evidence="2">The sequence shown here is derived from an EMBL/GenBank/DDBJ whole genome shotgun (WGS) entry which is preliminary data.</text>
</comment>
<proteinExistence type="predicted"/>
<name>A0AA88P3L0_9TELE</name>
<reference evidence="2" key="1">
    <citation type="submission" date="2023-08" db="EMBL/GenBank/DDBJ databases">
        <title>Chromosome-level Genome Assembly of mud carp (Cirrhinus molitorella).</title>
        <authorList>
            <person name="Liu H."/>
        </authorList>
    </citation>
    <scope>NUCLEOTIDE SEQUENCE</scope>
    <source>
        <strain evidence="2">Prfri</strain>
        <tissue evidence="2">Muscle</tissue>
    </source>
</reference>
<evidence type="ECO:0000256" key="1">
    <source>
        <dbReference type="SAM" id="MobiDB-lite"/>
    </source>
</evidence>
<feature type="compositionally biased region" description="Basic and acidic residues" evidence="1">
    <location>
        <begin position="63"/>
        <end position="72"/>
    </location>
</feature>
<feature type="region of interest" description="Disordered" evidence="1">
    <location>
        <begin position="62"/>
        <end position="95"/>
    </location>
</feature>
<sequence length="224" mass="25075">MCRLVPSPKSVRWMDVRLRERSRVRRCHASSALDQNHNRQPTMVMMVEWSLKGYKVTLTAKEGQAKPRESIAKHLQGPDSTESPGLRGVRKKQQSTEPSLSLPLFPLRSITVRYIIIIGVSGQILRLSTSSGISTTACLRLHWGKAARTLPDRLPGLRQKDRPAATRISNVCPFVSKPVQCFLSEEMKLPVCSHLLSDDGNRRERSFPILGLLFSKGISLAVPK</sequence>
<accession>A0AA88P3L0</accession>
<gene>
    <name evidence="2" type="ORF">Q8A67_023506</name>
</gene>
<dbReference type="EMBL" id="JAUYZG010000023">
    <property type="protein sequence ID" value="KAK2870979.1"/>
    <property type="molecule type" value="Genomic_DNA"/>
</dbReference>
<keyword evidence="3" id="KW-1185">Reference proteome</keyword>
<dbReference type="Proteomes" id="UP001187343">
    <property type="component" value="Unassembled WGS sequence"/>
</dbReference>
<protein>
    <submittedName>
        <fullName evidence="2">Uncharacterized protein</fullName>
    </submittedName>
</protein>
<organism evidence="2 3">
    <name type="scientific">Cirrhinus molitorella</name>
    <name type="common">mud carp</name>
    <dbReference type="NCBI Taxonomy" id="172907"/>
    <lineage>
        <taxon>Eukaryota</taxon>
        <taxon>Metazoa</taxon>
        <taxon>Chordata</taxon>
        <taxon>Craniata</taxon>
        <taxon>Vertebrata</taxon>
        <taxon>Euteleostomi</taxon>
        <taxon>Actinopterygii</taxon>
        <taxon>Neopterygii</taxon>
        <taxon>Teleostei</taxon>
        <taxon>Ostariophysi</taxon>
        <taxon>Cypriniformes</taxon>
        <taxon>Cyprinidae</taxon>
        <taxon>Labeoninae</taxon>
        <taxon>Labeonini</taxon>
        <taxon>Cirrhinus</taxon>
    </lineage>
</organism>
<evidence type="ECO:0000313" key="2">
    <source>
        <dbReference type="EMBL" id="KAK2870979.1"/>
    </source>
</evidence>
<dbReference type="AlphaFoldDB" id="A0AA88P3L0"/>
<evidence type="ECO:0000313" key="3">
    <source>
        <dbReference type="Proteomes" id="UP001187343"/>
    </source>
</evidence>